<evidence type="ECO:0000313" key="2">
    <source>
        <dbReference type="WBParaSite" id="JU765_v2.g2140.t1"/>
    </source>
</evidence>
<dbReference type="WBParaSite" id="JU765_v2.g2140.t1">
    <property type="protein sequence ID" value="JU765_v2.g2140.t1"/>
    <property type="gene ID" value="JU765_v2.g2140"/>
</dbReference>
<dbReference type="Proteomes" id="UP000887576">
    <property type="component" value="Unplaced"/>
</dbReference>
<proteinExistence type="predicted"/>
<protein>
    <submittedName>
        <fullName evidence="2">Palmitoyl-protein hydrolase</fullName>
    </submittedName>
</protein>
<accession>A0AC34QZN8</accession>
<evidence type="ECO:0000313" key="1">
    <source>
        <dbReference type="Proteomes" id="UP000887576"/>
    </source>
</evidence>
<reference evidence="2" key="1">
    <citation type="submission" date="2022-11" db="UniProtKB">
        <authorList>
            <consortium name="WormBaseParasite"/>
        </authorList>
    </citation>
    <scope>IDENTIFICATION</scope>
</reference>
<name>A0AC34QZN8_9BILA</name>
<organism evidence="1 2">
    <name type="scientific">Panagrolaimus sp. JU765</name>
    <dbReference type="NCBI Taxonomy" id="591449"/>
    <lineage>
        <taxon>Eukaryota</taxon>
        <taxon>Metazoa</taxon>
        <taxon>Ecdysozoa</taxon>
        <taxon>Nematoda</taxon>
        <taxon>Chromadorea</taxon>
        <taxon>Rhabditida</taxon>
        <taxon>Tylenchina</taxon>
        <taxon>Panagrolaimomorpha</taxon>
        <taxon>Panagrolaimoidea</taxon>
        <taxon>Panagrolaimidae</taxon>
        <taxon>Panagrolaimus</taxon>
    </lineage>
</organism>
<sequence length="278" mass="29944">MSSKTTATFRTLPALIAIYSAARFCFSQRTFTTTAKTFNLLEGFLGGGGQRSGGSDQIMSVHGAAPYVIKPSGKHTATLFFFHGLGDQGAGWADVFRSEIVIPHLKVVCPNAGVRPVTLNFGMAMPAWYDLFGLSASSPEDVPGIQKATEYVHGLIEAEIKEGIPAEKIFVGGFSMGGALAIYAGLTYDKPLGGLVGLSSFLLQRDKLPGNHTANLKTPVFLGHGTNDFLVPLQFGQLTKDAIAKFNPNIELKTYPMDHSSCPQELRDVKDFLNKNLK</sequence>